<dbReference type="SUPFAM" id="SSF103481">
    <property type="entry name" value="Multidrug resistance efflux transporter EmrE"/>
    <property type="match status" value="2"/>
</dbReference>
<evidence type="ECO:0000256" key="5">
    <source>
        <dbReference type="ARBA" id="ARBA00022989"/>
    </source>
</evidence>
<dbReference type="GO" id="GO:0016020">
    <property type="term" value="C:membrane"/>
    <property type="evidence" value="ECO:0007669"/>
    <property type="project" value="InterPro"/>
</dbReference>
<dbReference type="AlphaFoldDB" id="A0A3N4NFT3"/>
<dbReference type="Proteomes" id="UP000281332">
    <property type="component" value="Unassembled WGS sequence"/>
</dbReference>
<evidence type="ECO:0000256" key="3">
    <source>
        <dbReference type="ARBA" id="ARBA00022475"/>
    </source>
</evidence>
<comment type="similarity">
    <text evidence="2">Belongs to the EamA transporter family.</text>
</comment>
<evidence type="ECO:0000256" key="1">
    <source>
        <dbReference type="ARBA" id="ARBA00004651"/>
    </source>
</evidence>
<evidence type="ECO:0000256" key="4">
    <source>
        <dbReference type="ARBA" id="ARBA00022692"/>
    </source>
</evidence>
<feature type="transmembrane region" description="Helical" evidence="7">
    <location>
        <begin position="68"/>
        <end position="87"/>
    </location>
</feature>
<evidence type="ECO:0000259" key="8">
    <source>
        <dbReference type="Pfam" id="PF00892"/>
    </source>
</evidence>
<keyword evidence="3" id="KW-1003">Cell membrane</keyword>
<feature type="transmembrane region" description="Helical" evidence="7">
    <location>
        <begin position="125"/>
        <end position="143"/>
    </location>
</feature>
<feature type="transmembrane region" description="Helical" evidence="7">
    <location>
        <begin position="237"/>
        <end position="256"/>
    </location>
</feature>
<dbReference type="InterPro" id="IPR000620">
    <property type="entry name" value="EamA_dom"/>
</dbReference>
<gene>
    <name evidence="9" type="ORF">BBB56_21550</name>
</gene>
<feature type="transmembrane region" description="Helical" evidence="7">
    <location>
        <begin position="149"/>
        <end position="167"/>
    </location>
</feature>
<evidence type="ECO:0000313" key="10">
    <source>
        <dbReference type="Proteomes" id="UP000281332"/>
    </source>
</evidence>
<keyword evidence="6 7" id="KW-0472">Membrane</keyword>
<organism evidence="9 10">
    <name type="scientific">Candidatus Pantoea deserta</name>
    <dbReference type="NCBI Taxonomy" id="1869313"/>
    <lineage>
        <taxon>Bacteria</taxon>
        <taxon>Pseudomonadati</taxon>
        <taxon>Pseudomonadota</taxon>
        <taxon>Gammaproteobacteria</taxon>
        <taxon>Enterobacterales</taxon>
        <taxon>Erwiniaceae</taxon>
        <taxon>Pantoea</taxon>
    </lineage>
</organism>
<name>A0A3N4NFT3_9GAMM</name>
<dbReference type="PANTHER" id="PTHR22911">
    <property type="entry name" value="ACYL-MALONYL CONDENSING ENZYME-RELATED"/>
    <property type="match status" value="1"/>
</dbReference>
<protein>
    <submittedName>
        <fullName evidence="9">DMT family transporter</fullName>
    </submittedName>
</protein>
<feature type="domain" description="EamA" evidence="8">
    <location>
        <begin position="12"/>
        <end position="136"/>
    </location>
</feature>
<dbReference type="Gene3D" id="1.10.3730.20">
    <property type="match status" value="1"/>
</dbReference>
<dbReference type="InterPro" id="IPR037185">
    <property type="entry name" value="EmrE-like"/>
</dbReference>
<evidence type="ECO:0000256" key="2">
    <source>
        <dbReference type="ARBA" id="ARBA00007362"/>
    </source>
</evidence>
<comment type="subcellular location">
    <subcellularLocation>
        <location evidence="1">Cell membrane</location>
        <topology evidence="1">Multi-pass membrane protein</topology>
    </subcellularLocation>
</comment>
<feature type="transmembrane region" description="Helical" evidence="7">
    <location>
        <begin position="179"/>
        <end position="200"/>
    </location>
</feature>
<feature type="transmembrane region" description="Helical" evidence="7">
    <location>
        <begin position="93"/>
        <end position="113"/>
    </location>
</feature>
<keyword evidence="4 7" id="KW-0812">Transmembrane</keyword>
<feature type="domain" description="EamA" evidence="8">
    <location>
        <begin position="148"/>
        <end position="279"/>
    </location>
</feature>
<comment type="caution">
    <text evidence="9">The sequence shown here is derived from an EMBL/GenBank/DDBJ whole genome shotgun (WGS) entry which is preliminary data.</text>
</comment>
<feature type="transmembrane region" description="Helical" evidence="7">
    <location>
        <begin position="39"/>
        <end position="56"/>
    </location>
</feature>
<dbReference type="RefSeq" id="WP_123802949.1">
    <property type="nucleotide sequence ID" value="NZ_RMVG01000025.1"/>
</dbReference>
<dbReference type="EMBL" id="RMVG01000025">
    <property type="protein sequence ID" value="RPD94265.1"/>
    <property type="molecule type" value="Genomic_DNA"/>
</dbReference>
<keyword evidence="10" id="KW-1185">Reference proteome</keyword>
<sequence>MQNVKQYLSVQTCTLLFALSALISERVSADIMTIVFGRGLFAMLLLTGVMAFRHGLPWKNMRAGDLSRLVMNGALLGLHWFCFFMGVREGGVAIGTLGFACFPAFVMLLEALFYREKLSFTDMTVITLIVAGLLILSPGLVSAGGVSSGMIWGLAGGLSYAVIVMVNRHVRTAASSLQASWAQCLGCMLIALPAGAPGLLKTPGSELWLIIILGVVCTGLAYTLLTYGLRQLQAKTAAVVIAMEPVYVIALAWLLLSQTPDVRTLLGAGLITCAAFISSRAQSHTAEA</sequence>
<reference evidence="9 10" key="1">
    <citation type="submission" date="2018-11" db="EMBL/GenBank/DDBJ databases">
        <title>Whole genome sequencing of Pantoea sp. RIT388.</title>
        <authorList>
            <person name="Gan H.M."/>
            <person name="Hudson A.O."/>
        </authorList>
    </citation>
    <scope>NUCLEOTIDE SEQUENCE [LARGE SCALE GENOMIC DNA]</scope>
    <source>
        <strain evidence="9 10">RIT388</strain>
    </source>
</reference>
<accession>A0A3N4NFT3</accession>
<dbReference type="Pfam" id="PF00892">
    <property type="entry name" value="EamA"/>
    <property type="match status" value="2"/>
</dbReference>
<keyword evidence="5 7" id="KW-1133">Transmembrane helix</keyword>
<evidence type="ECO:0000313" key="9">
    <source>
        <dbReference type="EMBL" id="RPD94265.1"/>
    </source>
</evidence>
<evidence type="ECO:0000256" key="7">
    <source>
        <dbReference type="SAM" id="Phobius"/>
    </source>
</evidence>
<dbReference type="OrthoDB" id="9150437at2"/>
<evidence type="ECO:0000256" key="6">
    <source>
        <dbReference type="ARBA" id="ARBA00023136"/>
    </source>
</evidence>
<proteinExistence type="inferred from homology"/>
<dbReference type="PANTHER" id="PTHR22911:SF137">
    <property type="entry name" value="SOLUTE CARRIER FAMILY 35 MEMBER G2-RELATED"/>
    <property type="match status" value="1"/>
</dbReference>
<feature type="transmembrane region" description="Helical" evidence="7">
    <location>
        <begin position="206"/>
        <end position="225"/>
    </location>
</feature>